<dbReference type="GO" id="GO:0003677">
    <property type="term" value="F:DNA binding"/>
    <property type="evidence" value="ECO:0007669"/>
    <property type="project" value="UniProtKB-UniRule"/>
</dbReference>
<dbReference type="Proteomes" id="UP000026941">
    <property type="component" value="Unassembled WGS sequence"/>
</dbReference>
<dbReference type="InterPro" id="IPR007159">
    <property type="entry name" value="SpoVT-AbrB_dom"/>
</dbReference>
<protein>
    <recommendedName>
        <fullName evidence="2">SpoVT-AbrB domain-containing protein</fullName>
    </recommendedName>
</protein>
<gene>
    <name evidence="3" type="ORF">RRH01S_04_01300</name>
</gene>
<dbReference type="SUPFAM" id="SSF89447">
    <property type="entry name" value="AbrB/MazE/MraZ-like"/>
    <property type="match status" value="1"/>
</dbReference>
<dbReference type="SMART" id="SM00966">
    <property type="entry name" value="SpoVT_AbrB"/>
    <property type="match status" value="1"/>
</dbReference>
<name>A0AA87U3K8_RHIRH</name>
<feature type="domain" description="SpoVT-AbrB" evidence="2">
    <location>
        <begin position="1"/>
        <end position="46"/>
    </location>
</feature>
<keyword evidence="1" id="KW-0238">DNA-binding</keyword>
<dbReference type="Pfam" id="PF04014">
    <property type="entry name" value="MazE_antitoxin"/>
    <property type="match status" value="1"/>
</dbReference>
<evidence type="ECO:0000313" key="4">
    <source>
        <dbReference type="Proteomes" id="UP000026941"/>
    </source>
</evidence>
<sequence length="77" mass="8132">MSTTVTAKGQVTIPKAVREMLGIGPGSQIDFRQAADGNVVVVPVEAGKRNSRFAKFRGHAGKGMSTDEIMALTRGDD</sequence>
<evidence type="ECO:0000256" key="1">
    <source>
        <dbReference type="PROSITE-ProRule" id="PRU01076"/>
    </source>
</evidence>
<dbReference type="RefSeq" id="WP_034522136.1">
    <property type="nucleotide sequence ID" value="NZ_BAYX01000004.1"/>
</dbReference>
<dbReference type="NCBIfam" id="TIGR01439">
    <property type="entry name" value="lp_hng_hel_AbrB"/>
    <property type="match status" value="1"/>
</dbReference>
<proteinExistence type="predicted"/>
<evidence type="ECO:0000259" key="2">
    <source>
        <dbReference type="PROSITE" id="PS51740"/>
    </source>
</evidence>
<dbReference type="Gene3D" id="2.10.260.10">
    <property type="match status" value="1"/>
</dbReference>
<comment type="caution">
    <text evidence="3">The sequence shown here is derived from an EMBL/GenBank/DDBJ whole genome shotgun (WGS) entry which is preliminary data.</text>
</comment>
<dbReference type="GeneID" id="86850125"/>
<dbReference type="InterPro" id="IPR037914">
    <property type="entry name" value="SpoVT-AbrB_sf"/>
</dbReference>
<organism evidence="3 4">
    <name type="scientific">Rhizobium rhizogenes NBRC 13257</name>
    <dbReference type="NCBI Taxonomy" id="1220581"/>
    <lineage>
        <taxon>Bacteria</taxon>
        <taxon>Pseudomonadati</taxon>
        <taxon>Pseudomonadota</taxon>
        <taxon>Alphaproteobacteria</taxon>
        <taxon>Hyphomicrobiales</taxon>
        <taxon>Rhizobiaceae</taxon>
        <taxon>Rhizobium/Agrobacterium group</taxon>
        <taxon>Rhizobium</taxon>
    </lineage>
</organism>
<dbReference type="AlphaFoldDB" id="A0AA87U3K8"/>
<dbReference type="EMBL" id="BAYX01000004">
    <property type="protein sequence ID" value="GAJ92577.1"/>
    <property type="molecule type" value="Genomic_DNA"/>
</dbReference>
<accession>A0AA87U3K8</accession>
<evidence type="ECO:0000313" key="3">
    <source>
        <dbReference type="EMBL" id="GAJ92577.1"/>
    </source>
</evidence>
<dbReference type="PROSITE" id="PS51740">
    <property type="entry name" value="SPOVT_ABRB"/>
    <property type="match status" value="1"/>
</dbReference>
<reference evidence="3 4" key="1">
    <citation type="submission" date="2014-05" db="EMBL/GenBank/DDBJ databases">
        <title>Whole genome shotgun sequence of Rhizobium rhizogenes NBRC 13257.</title>
        <authorList>
            <person name="Katano-Makiyama Y."/>
            <person name="Hosoyama A."/>
            <person name="Hashimoto M."/>
            <person name="Hosoyama Y."/>
            <person name="Noguchi M."/>
            <person name="Tsuchikane K."/>
            <person name="Kimura A."/>
            <person name="Ohji S."/>
            <person name="Ichikawa N."/>
            <person name="Yamazoe A."/>
            <person name="Fujita N."/>
        </authorList>
    </citation>
    <scope>NUCLEOTIDE SEQUENCE [LARGE SCALE GENOMIC DNA]</scope>
    <source>
        <strain evidence="3 4">NBRC 13257</strain>
    </source>
</reference>